<dbReference type="CDD" id="cd03801">
    <property type="entry name" value="GT4_PimA-like"/>
    <property type="match status" value="1"/>
</dbReference>
<sequence length="414" mass="44816">MTGILFLAHRLPFPPDRGDKIRSHHLLRALAELAPVHVGCFAESPADYQHEHALKAVAASHCMPLRDTRLLLAGLKAVLKHEPVSLAAFRDATLANWVQTTLATHAIDTIYVFSGQMGQYVPDDWNGRLIVDLVDVDSAKFEAYATDGNPVMRWVNAREARLLRTEEQRLAAQADHVLLISRQEADLFRSRIPASLQGRVRAMGNGIDVASYDPAAVTRHAAFVSEPGPHLLFTGQMDYAPNIEAVERVVRQIMPGIRRRHPGARFHVVGRAPTAEVRALDGVEGCHIWGEVADVRPFLRAADLVVAPLTIARGVQNKVLEAMAMARAVVLTPPAATGIPATDGVHLAIAEQDDALIDACLRLLAAPDDRAALGGAARDLVSQDMNWPAMLVDLAGLVSAPPKGAHDDGRRDAA</sequence>
<dbReference type="PANTHER" id="PTHR12526:SF600">
    <property type="entry name" value="GLYCOSYL TRANSFERASE GROUP 1"/>
    <property type="match status" value="1"/>
</dbReference>
<keyword evidence="2" id="KW-1185">Reference proteome</keyword>
<dbReference type="NCBIfam" id="TIGR03087">
    <property type="entry name" value="stp1"/>
    <property type="match status" value="1"/>
</dbReference>
<dbReference type="EMBL" id="WTYJ01000002">
    <property type="protein sequence ID" value="MXO99866.1"/>
    <property type="molecule type" value="Genomic_DNA"/>
</dbReference>
<name>A0A6I4TUU3_9SPHN</name>
<dbReference type="Pfam" id="PF13692">
    <property type="entry name" value="Glyco_trans_1_4"/>
    <property type="match status" value="1"/>
</dbReference>
<keyword evidence="1" id="KW-0808">Transferase</keyword>
<organism evidence="1 2">
    <name type="scientific">Croceibacterium xixiisoli</name>
    <dbReference type="NCBI Taxonomy" id="1476466"/>
    <lineage>
        <taxon>Bacteria</taxon>
        <taxon>Pseudomonadati</taxon>
        <taxon>Pseudomonadota</taxon>
        <taxon>Alphaproteobacteria</taxon>
        <taxon>Sphingomonadales</taxon>
        <taxon>Erythrobacteraceae</taxon>
        <taxon>Croceibacterium</taxon>
    </lineage>
</organism>
<dbReference type="OrthoDB" id="9807209at2"/>
<dbReference type="GO" id="GO:0016757">
    <property type="term" value="F:glycosyltransferase activity"/>
    <property type="evidence" value="ECO:0007669"/>
    <property type="project" value="TreeGrafter"/>
</dbReference>
<dbReference type="InterPro" id="IPR017521">
    <property type="entry name" value="Sugar_tfrase_PEP-CTERM_Stp1"/>
</dbReference>
<accession>A0A6I4TUU3</accession>
<dbReference type="AlphaFoldDB" id="A0A6I4TUU3"/>
<dbReference type="Gene3D" id="3.40.50.2000">
    <property type="entry name" value="Glycogen Phosphorylase B"/>
    <property type="match status" value="2"/>
</dbReference>
<evidence type="ECO:0000313" key="2">
    <source>
        <dbReference type="Proteomes" id="UP000469430"/>
    </source>
</evidence>
<dbReference type="PANTHER" id="PTHR12526">
    <property type="entry name" value="GLYCOSYLTRANSFERASE"/>
    <property type="match status" value="1"/>
</dbReference>
<comment type="caution">
    <text evidence="1">The sequence shown here is derived from an EMBL/GenBank/DDBJ whole genome shotgun (WGS) entry which is preliminary data.</text>
</comment>
<dbReference type="RefSeq" id="WP_161391556.1">
    <property type="nucleotide sequence ID" value="NZ_JBHSCP010000001.1"/>
</dbReference>
<proteinExistence type="predicted"/>
<dbReference type="Proteomes" id="UP000469430">
    <property type="component" value="Unassembled WGS sequence"/>
</dbReference>
<protein>
    <submittedName>
        <fullName evidence="1">TIGR03087 family PEP-CTERM/XrtA system glycosyltransferase</fullName>
    </submittedName>
</protein>
<evidence type="ECO:0000313" key="1">
    <source>
        <dbReference type="EMBL" id="MXO99866.1"/>
    </source>
</evidence>
<gene>
    <name evidence="1" type="ORF">GRI97_12805</name>
</gene>
<dbReference type="SUPFAM" id="SSF53756">
    <property type="entry name" value="UDP-Glycosyltransferase/glycogen phosphorylase"/>
    <property type="match status" value="1"/>
</dbReference>
<reference evidence="1 2" key="1">
    <citation type="submission" date="2019-12" db="EMBL/GenBank/DDBJ databases">
        <title>Genomic-based taxomic classification of the family Erythrobacteraceae.</title>
        <authorList>
            <person name="Xu L."/>
        </authorList>
    </citation>
    <scope>NUCLEOTIDE SEQUENCE [LARGE SCALE GENOMIC DNA]</scope>
    <source>
        <strain evidence="1 2">S36</strain>
    </source>
</reference>